<gene>
    <name evidence="2" type="ORF">GWP43_10865</name>
</gene>
<feature type="region of interest" description="Disordered" evidence="1">
    <location>
        <begin position="36"/>
        <end position="64"/>
    </location>
</feature>
<protein>
    <recommendedName>
        <fullName evidence="4">Lipoprotein</fullName>
    </recommendedName>
</protein>
<dbReference type="PROSITE" id="PS51257">
    <property type="entry name" value="PROKAR_LIPOPROTEIN"/>
    <property type="match status" value="1"/>
</dbReference>
<name>A0A6P1Y2W0_9SPIR</name>
<dbReference type="KEGG" id="trz:GWP43_10865"/>
<dbReference type="RefSeq" id="WP_162664170.1">
    <property type="nucleotide sequence ID" value="NZ_CP048020.1"/>
</dbReference>
<evidence type="ECO:0000313" key="3">
    <source>
        <dbReference type="Proteomes" id="UP000464374"/>
    </source>
</evidence>
<dbReference type="EMBL" id="CP048020">
    <property type="protein sequence ID" value="QHX43865.1"/>
    <property type="molecule type" value="Genomic_DNA"/>
</dbReference>
<sequence>MKNKRAKVSVVFLGVALLLSPLVMLISCKQLHKTPAPDFTNPPPENPEQGNPNPNPSNPTPATKYEVTITQPANGKIDVTPTLPAGGKVEKNSELTFTLSANAGYKVKALTIGDATYSDVTDNTITQKVKIEKETAVSATVEEEASQSAEQITIGNSVIYVTKDAGGNIIKASGNITLDKIEELAEKSTNNVIINTDALTIKSFKTENNNCTTCTISKTTLKKAAKALSVLNIENADSTKQTITLDENANIKTINGDISLEDIMECTNEETTEIAKYIAYNLKEKTNPDFDSTNLKINTFDKKRKGNSENIEWEYTSTPITPKFLKETKLNALNKAVLNFKDGDINVPVAFKSTLTDYFDVNEFYKEVTNGKLNILKDTNITVKNDKPNSIQILLRDLQETITSGRFDITPYIKANQILELINNEKLTDALVIGDMYVTGNVKDLLPFLTGSNTIKEINGGVKFLNVKDFFMSRTKCY</sequence>
<organism evidence="2 3">
    <name type="scientific">Treponema vincentii</name>
    <dbReference type="NCBI Taxonomy" id="69710"/>
    <lineage>
        <taxon>Bacteria</taxon>
        <taxon>Pseudomonadati</taxon>
        <taxon>Spirochaetota</taxon>
        <taxon>Spirochaetia</taxon>
        <taxon>Spirochaetales</taxon>
        <taxon>Treponemataceae</taxon>
        <taxon>Treponema</taxon>
    </lineage>
</organism>
<dbReference type="AlphaFoldDB" id="A0A6P1Y2W0"/>
<evidence type="ECO:0000313" key="2">
    <source>
        <dbReference type="EMBL" id="QHX43865.1"/>
    </source>
</evidence>
<evidence type="ECO:0008006" key="4">
    <source>
        <dbReference type="Google" id="ProtNLM"/>
    </source>
</evidence>
<dbReference type="Proteomes" id="UP000464374">
    <property type="component" value="Chromosome"/>
</dbReference>
<proteinExistence type="predicted"/>
<evidence type="ECO:0000256" key="1">
    <source>
        <dbReference type="SAM" id="MobiDB-lite"/>
    </source>
</evidence>
<accession>A0A6P1Y2W0</accession>
<reference evidence="2 3" key="1">
    <citation type="submission" date="2020-01" db="EMBL/GenBank/DDBJ databases">
        <title>Complete genome sequence of a human oral phylogroup 1 Treponema sp. strain ATCC 700766, originally isolated from periodontitis dental plaque.</title>
        <authorList>
            <person name="Chan Y."/>
            <person name="Huo Y.-B."/>
            <person name="Yu X.-L."/>
            <person name="Zeng H."/>
            <person name="Leung W.-K."/>
            <person name="Watt R.M."/>
        </authorList>
    </citation>
    <scope>NUCLEOTIDE SEQUENCE [LARGE SCALE GENOMIC DNA]</scope>
    <source>
        <strain evidence="2 3">OMZ 804</strain>
    </source>
</reference>